<keyword evidence="9" id="KW-1185">Reference proteome</keyword>
<dbReference type="AlphaFoldDB" id="H7EK84"/>
<dbReference type="NCBIfam" id="NF007209">
    <property type="entry name" value="PRK09631.1"/>
    <property type="match status" value="1"/>
</dbReference>
<dbReference type="GO" id="GO:0003677">
    <property type="term" value="F:DNA binding"/>
    <property type="evidence" value="ECO:0007669"/>
    <property type="project" value="UniProtKB-UniRule"/>
</dbReference>
<keyword evidence="5 6" id="KW-0413">Isomerase</keyword>
<dbReference type="Gene3D" id="3.90.199.10">
    <property type="entry name" value="Topoisomerase II, domain 5"/>
    <property type="match status" value="1"/>
</dbReference>
<dbReference type="PANTHER" id="PTHR43493:SF5">
    <property type="entry name" value="DNA GYRASE SUBUNIT A, CHLOROPLASTIC_MITOCHONDRIAL"/>
    <property type="match status" value="1"/>
</dbReference>
<dbReference type="Gene3D" id="1.10.268.10">
    <property type="entry name" value="Topoisomerase, domain 3"/>
    <property type="match status" value="1"/>
</dbReference>
<keyword evidence="3 6" id="KW-0799">Topoisomerase</keyword>
<comment type="catalytic activity">
    <reaction evidence="1 6">
        <text>ATP-dependent breakage, passage and rejoining of double-stranded DNA.</text>
        <dbReference type="EC" id="5.6.2.2"/>
    </reaction>
</comment>
<evidence type="ECO:0000256" key="3">
    <source>
        <dbReference type="ARBA" id="ARBA00023029"/>
    </source>
</evidence>
<dbReference type="STRING" id="907348.TresaDRAFT_1723"/>
<evidence type="ECO:0000313" key="8">
    <source>
        <dbReference type="EMBL" id="EIC01971.1"/>
    </source>
</evidence>
<evidence type="ECO:0000313" key="9">
    <source>
        <dbReference type="Proteomes" id="UP000003571"/>
    </source>
</evidence>
<dbReference type="GO" id="GO:0006265">
    <property type="term" value="P:DNA topological change"/>
    <property type="evidence" value="ECO:0007669"/>
    <property type="project" value="UniProtKB-UniRule"/>
</dbReference>
<dbReference type="InterPro" id="IPR013760">
    <property type="entry name" value="Topo_IIA-like_dom_sf"/>
</dbReference>
<organism evidence="8 9">
    <name type="scientific">Treponema saccharophilum DSM 2985</name>
    <dbReference type="NCBI Taxonomy" id="907348"/>
    <lineage>
        <taxon>Bacteria</taxon>
        <taxon>Pseudomonadati</taxon>
        <taxon>Spirochaetota</taxon>
        <taxon>Spirochaetia</taxon>
        <taxon>Spirochaetales</taxon>
        <taxon>Treponemataceae</taxon>
        <taxon>Treponema</taxon>
    </lineage>
</organism>
<proteinExistence type="inferred from homology"/>
<dbReference type="GO" id="GO:0003918">
    <property type="term" value="F:DNA topoisomerase type II (double strand cut, ATP-hydrolyzing) activity"/>
    <property type="evidence" value="ECO:0007669"/>
    <property type="project" value="UniProtKB-EC"/>
</dbReference>
<feature type="domain" description="Topo IIA-type catalytic" evidence="7">
    <location>
        <begin position="25"/>
        <end position="474"/>
    </location>
</feature>
<dbReference type="PROSITE" id="PS52040">
    <property type="entry name" value="TOPO_IIA"/>
    <property type="match status" value="1"/>
</dbReference>
<sequence length="657" mass="73905">MAFVKNLFDKNFIEYASYVIRDRAIPDIEDGLKPVQRRIMHTLFEMDDGRFQKVATVVGRCMKYHPHGDASIGGALVVLANREYFIEKQGNFGNIYTGDSASAPRYIECRVNQIAKDFLYNPNVTQYVPSYDGRSKEPVVFRAKLPLVLLTAAEGIAVGMNTRILPYNIREVIDAEKKCLNGEPFKLNPDFPTGGLLDVSNYNDGTGKIVTRAKFDISDEKKIVITELPYPSTTESLISSIENAAKNGKIKISSIHDLTAKEVNIEIKLPRGVYAKDVVDSLYAYTDCEQSVSANMLVIKDNMPVQVTATEVIQFHAEQLKGILKDELEFERNALTDKLHQRTLERIFVEERIYKLIETQKTQAAVEKAVLDGFVPHKDELVREISGDDIEKLLSIPIRRISLYDMSKNKAEVTAINKRLREIAKLLKNLTGYAVSYLESLEEKIKAAKIDTKRKTTVKRFSAVDAREIAKRSIPLRYDDKGYLGTGVSGGSEIMKVSEFDKIICMRRNGMYTAMDVPAKVFIDKSAWFVSFADKEEIAKVLITVIFKDAKTGFASIKRTRITTWIMNRDYFIAPDGAEILHVDTRADFSFTLKYQKKARASVLEETFRAGDFEEKGLKTLGIRLSSRECEGIVVDGAPANGIPETIAIPLGDEKSE</sequence>
<dbReference type="SMART" id="SM00434">
    <property type="entry name" value="TOP4c"/>
    <property type="match status" value="1"/>
</dbReference>
<comment type="similarity">
    <text evidence="2">Belongs to the type II topoisomerase GyrA/ParC subunit family.</text>
</comment>
<evidence type="ECO:0000256" key="5">
    <source>
        <dbReference type="ARBA" id="ARBA00023235"/>
    </source>
</evidence>
<dbReference type="OrthoDB" id="9806486at2"/>
<dbReference type="Gene3D" id="3.30.1360.40">
    <property type="match status" value="1"/>
</dbReference>
<dbReference type="PANTHER" id="PTHR43493">
    <property type="entry name" value="DNA GYRASE/TOPOISOMERASE SUBUNIT A"/>
    <property type="match status" value="1"/>
</dbReference>
<dbReference type="Pfam" id="PF00521">
    <property type="entry name" value="DNA_topoisoIV"/>
    <property type="match status" value="1"/>
</dbReference>
<dbReference type="EMBL" id="AGRW01000044">
    <property type="protein sequence ID" value="EIC01971.1"/>
    <property type="molecule type" value="Genomic_DNA"/>
</dbReference>
<dbReference type="Proteomes" id="UP000003571">
    <property type="component" value="Unassembled WGS sequence"/>
</dbReference>
<evidence type="ECO:0000256" key="4">
    <source>
        <dbReference type="ARBA" id="ARBA00023125"/>
    </source>
</evidence>
<dbReference type="eggNOG" id="COG0188">
    <property type="taxonomic scope" value="Bacteria"/>
</dbReference>
<dbReference type="EC" id="5.99.1.3" evidence="8"/>
<keyword evidence="4 6" id="KW-0238">DNA-binding</keyword>
<dbReference type="PATRIC" id="fig|907348.3.peg.1294"/>
<name>H7EK84_9SPIR</name>
<dbReference type="SUPFAM" id="SSF56719">
    <property type="entry name" value="Type II DNA topoisomerase"/>
    <property type="match status" value="1"/>
</dbReference>
<gene>
    <name evidence="8" type="ORF">TresaDRAFT_1723</name>
</gene>
<evidence type="ECO:0000256" key="2">
    <source>
        <dbReference type="ARBA" id="ARBA00008263"/>
    </source>
</evidence>
<protein>
    <submittedName>
        <fullName evidence="8">DNA topoisomerase IV subunit A</fullName>
        <ecNumber evidence="8">5.99.1.3</ecNumber>
    </submittedName>
</protein>
<dbReference type="InterPro" id="IPR013758">
    <property type="entry name" value="Topo_IIA_A/C_ab"/>
</dbReference>
<dbReference type="GO" id="GO:0009330">
    <property type="term" value="C:DNA topoisomerase type II (double strand cut, ATP-hydrolyzing) complex"/>
    <property type="evidence" value="ECO:0007669"/>
    <property type="project" value="TreeGrafter"/>
</dbReference>
<feature type="active site" description="O-(5'-phospho-DNA)-tyrosine intermediate" evidence="6">
    <location>
        <position position="106"/>
    </location>
</feature>
<evidence type="ECO:0000256" key="6">
    <source>
        <dbReference type="PROSITE-ProRule" id="PRU01384"/>
    </source>
</evidence>
<evidence type="ECO:0000256" key="1">
    <source>
        <dbReference type="ARBA" id="ARBA00000185"/>
    </source>
</evidence>
<dbReference type="InterPro" id="IPR050220">
    <property type="entry name" value="Type_II_DNA_Topoisomerases"/>
</dbReference>
<dbReference type="RefSeq" id="WP_002703917.1">
    <property type="nucleotide sequence ID" value="NZ_AGRW01000044.1"/>
</dbReference>
<dbReference type="GO" id="GO:0005737">
    <property type="term" value="C:cytoplasm"/>
    <property type="evidence" value="ECO:0007669"/>
    <property type="project" value="TreeGrafter"/>
</dbReference>
<reference evidence="8 9" key="1">
    <citation type="submission" date="2011-09" db="EMBL/GenBank/DDBJ databases">
        <title>The draft genome of Treponema saccharophilum DSM 2985.</title>
        <authorList>
            <consortium name="US DOE Joint Genome Institute (JGI-PGF)"/>
            <person name="Lucas S."/>
            <person name="Copeland A."/>
            <person name="Lapidus A."/>
            <person name="Glavina del Rio T."/>
            <person name="Dalin E."/>
            <person name="Tice H."/>
            <person name="Bruce D."/>
            <person name="Goodwin L."/>
            <person name="Pitluck S."/>
            <person name="Peters L."/>
            <person name="Kyrpides N."/>
            <person name="Mavromatis K."/>
            <person name="Ivanova N."/>
            <person name="Markowitz V."/>
            <person name="Cheng J.-F."/>
            <person name="Hugenholtz P."/>
            <person name="Woyke T."/>
            <person name="Wu D."/>
            <person name="Gronow S."/>
            <person name="Wellnitz S."/>
            <person name="Brambilla E."/>
            <person name="Klenk H.-P."/>
            <person name="Eisen J.A."/>
        </authorList>
    </citation>
    <scope>NUCLEOTIDE SEQUENCE [LARGE SCALE GENOMIC DNA]</scope>
    <source>
        <strain evidence="8 9">DSM 2985</strain>
    </source>
</reference>
<accession>H7EK84</accession>
<dbReference type="InterPro" id="IPR002205">
    <property type="entry name" value="Topo_IIA_dom_A"/>
</dbReference>
<dbReference type="GO" id="GO:0005524">
    <property type="term" value="F:ATP binding"/>
    <property type="evidence" value="ECO:0007669"/>
    <property type="project" value="InterPro"/>
</dbReference>
<comment type="caution">
    <text evidence="8">The sequence shown here is derived from an EMBL/GenBank/DDBJ whole genome shotgun (WGS) entry which is preliminary data.</text>
</comment>
<evidence type="ECO:0000259" key="7">
    <source>
        <dbReference type="PROSITE" id="PS52040"/>
    </source>
</evidence>
<dbReference type="InterPro" id="IPR013757">
    <property type="entry name" value="Topo_IIA_A_a_sf"/>
</dbReference>